<keyword evidence="4" id="KW-1185">Reference proteome</keyword>
<dbReference type="Pfam" id="PF11926">
    <property type="entry name" value="DUF3444"/>
    <property type="match status" value="7"/>
</dbReference>
<evidence type="ECO:0000256" key="1">
    <source>
        <dbReference type="SAM" id="MobiDB-lite"/>
    </source>
</evidence>
<feature type="compositionally biased region" description="Basic and acidic residues" evidence="1">
    <location>
        <begin position="481"/>
        <end position="504"/>
    </location>
</feature>
<feature type="compositionally biased region" description="Basic residues" evidence="1">
    <location>
        <begin position="2457"/>
        <end position="2467"/>
    </location>
</feature>
<feature type="compositionally biased region" description="Basic and acidic residues" evidence="1">
    <location>
        <begin position="117"/>
        <end position="132"/>
    </location>
</feature>
<name>A0A7J6HFU2_CANSA</name>
<dbReference type="EMBL" id="JAATIQ010000048">
    <property type="protein sequence ID" value="KAF4393771.1"/>
    <property type="molecule type" value="Genomic_DNA"/>
</dbReference>
<accession>A0A7J6HFU2</accession>
<dbReference type="PRINTS" id="PR00625">
    <property type="entry name" value="JDOMAIN"/>
</dbReference>
<feature type="compositionally biased region" description="Basic and acidic residues" evidence="1">
    <location>
        <begin position="777"/>
        <end position="796"/>
    </location>
</feature>
<evidence type="ECO:0000259" key="2">
    <source>
        <dbReference type="PROSITE" id="PS50076"/>
    </source>
</evidence>
<protein>
    <recommendedName>
        <fullName evidence="2">J domain-containing protein</fullName>
    </recommendedName>
</protein>
<feature type="region of interest" description="Disordered" evidence="1">
    <location>
        <begin position="2415"/>
        <end position="2438"/>
    </location>
</feature>
<dbReference type="Proteomes" id="UP000583929">
    <property type="component" value="Unassembled WGS sequence"/>
</dbReference>
<dbReference type="SUPFAM" id="SSF46565">
    <property type="entry name" value="Chaperone J-domain"/>
    <property type="match status" value="2"/>
</dbReference>
<feature type="region of interest" description="Disordered" evidence="1">
    <location>
        <begin position="777"/>
        <end position="805"/>
    </location>
</feature>
<feature type="region of interest" description="Disordered" evidence="1">
    <location>
        <begin position="1453"/>
        <end position="1491"/>
    </location>
</feature>
<organism evidence="3 4">
    <name type="scientific">Cannabis sativa</name>
    <name type="common">Hemp</name>
    <name type="synonym">Marijuana</name>
    <dbReference type="NCBI Taxonomy" id="3483"/>
    <lineage>
        <taxon>Eukaryota</taxon>
        <taxon>Viridiplantae</taxon>
        <taxon>Streptophyta</taxon>
        <taxon>Embryophyta</taxon>
        <taxon>Tracheophyta</taxon>
        <taxon>Spermatophyta</taxon>
        <taxon>Magnoliopsida</taxon>
        <taxon>eudicotyledons</taxon>
        <taxon>Gunneridae</taxon>
        <taxon>Pentapetalae</taxon>
        <taxon>rosids</taxon>
        <taxon>fabids</taxon>
        <taxon>Rosales</taxon>
        <taxon>Cannabaceae</taxon>
        <taxon>Cannabis</taxon>
    </lineage>
</organism>
<gene>
    <name evidence="3" type="ORF">G4B88_007757</name>
</gene>
<dbReference type="SMART" id="SM00271">
    <property type="entry name" value="DnaJ"/>
    <property type="match status" value="2"/>
</dbReference>
<evidence type="ECO:0000313" key="4">
    <source>
        <dbReference type="Proteomes" id="UP000583929"/>
    </source>
</evidence>
<feature type="compositionally biased region" description="Basic and acidic residues" evidence="1">
    <location>
        <begin position="1460"/>
        <end position="1478"/>
    </location>
</feature>
<comment type="caution">
    <text evidence="3">The sequence shown here is derived from an EMBL/GenBank/DDBJ whole genome shotgun (WGS) entry which is preliminary data.</text>
</comment>
<dbReference type="InterPro" id="IPR001623">
    <property type="entry name" value="DnaJ_domain"/>
</dbReference>
<reference evidence="3 4" key="1">
    <citation type="journal article" date="2020" name="bioRxiv">
        <title>Sequence and annotation of 42 cannabis genomes reveals extensive copy number variation in cannabinoid synthesis and pathogen resistance genes.</title>
        <authorList>
            <person name="Mckernan K.J."/>
            <person name="Helbert Y."/>
            <person name="Kane L.T."/>
            <person name="Ebling H."/>
            <person name="Zhang L."/>
            <person name="Liu B."/>
            <person name="Eaton Z."/>
            <person name="Mclaughlin S."/>
            <person name="Kingan S."/>
            <person name="Baybayan P."/>
            <person name="Concepcion G."/>
            <person name="Jordan M."/>
            <person name="Riva A."/>
            <person name="Barbazuk W."/>
            <person name="Harkins T."/>
        </authorList>
    </citation>
    <scope>NUCLEOTIDE SEQUENCE [LARGE SCALE GENOMIC DNA]</scope>
    <source>
        <strain evidence="4">cv. Jamaican Lion 4</strain>
        <tissue evidence="3">Leaf</tissue>
    </source>
</reference>
<dbReference type="Pfam" id="PF00226">
    <property type="entry name" value="DnaJ"/>
    <property type="match status" value="2"/>
</dbReference>
<dbReference type="PANTHER" id="PTHR45089">
    <property type="entry name" value="DNAJ HEAT SHOCK AMINO-TERMINAL DOMAIN PROTEIN-RELATED"/>
    <property type="match status" value="1"/>
</dbReference>
<dbReference type="PANTHER" id="PTHR45089:SF24">
    <property type="entry name" value="DNAJ HEAT SHOCK N-TERMINAL DOMAIN-CONTAINING PROTEIN"/>
    <property type="match status" value="1"/>
</dbReference>
<dbReference type="InterPro" id="IPR024593">
    <property type="entry name" value="DUF3444"/>
</dbReference>
<proteinExistence type="predicted"/>
<feature type="domain" description="J" evidence="2">
    <location>
        <begin position="591"/>
        <end position="661"/>
    </location>
</feature>
<feature type="region of interest" description="Disordered" evidence="1">
    <location>
        <begin position="116"/>
        <end position="146"/>
    </location>
</feature>
<dbReference type="PROSITE" id="PS50076">
    <property type="entry name" value="DNAJ_2"/>
    <property type="match status" value="2"/>
</dbReference>
<feature type="region of interest" description="Disordered" evidence="1">
    <location>
        <begin position="2457"/>
        <end position="2479"/>
    </location>
</feature>
<feature type="domain" description="J" evidence="2">
    <location>
        <begin position="1917"/>
        <end position="1987"/>
    </location>
</feature>
<dbReference type="Gene3D" id="1.10.287.110">
    <property type="entry name" value="DnaJ domain"/>
    <property type="match status" value="2"/>
</dbReference>
<dbReference type="InterPro" id="IPR036869">
    <property type="entry name" value="J_dom_sf"/>
</dbReference>
<feature type="region of interest" description="Disordered" evidence="1">
    <location>
        <begin position="2738"/>
        <end position="2765"/>
    </location>
</feature>
<dbReference type="CDD" id="cd06257">
    <property type="entry name" value="DnaJ"/>
    <property type="match status" value="2"/>
</dbReference>
<feature type="region of interest" description="Disordered" evidence="1">
    <location>
        <begin position="474"/>
        <end position="504"/>
    </location>
</feature>
<sequence length="3002" mass="341568">MSNAGLARSRAKSMPHSELFRPVKSMDIDLFTPTPFTATCFVLSANFMSEVLGSLGDDNGSHFLDMMMIDENGVLHTELKTAYKENLSGGDNNDYVNVNCSKRKREKASSVISDVATKMKEDEDEKGVKAKEGEEESDKTRKSKGLKGALKSDGLKKCSEGYANIDLTLEETPDLEFLLYPDPEFNDFDKDRNAERFNAGQIWAAYDYHNVMPRFYALIKRVSSPGFNVHITWLEPKPSDMNELKWLSADLPFSCGEFKYGYSERTVNRFMFSHEVSWGKGSGGTFLIYPRMGETWALFKNWNIKWSSNPAVHRQSEYDYVEILYDYDADVGVDVALLSKVNGFVSVFFRMDKVGRKTFHIPPGELLRFSHMIPSYKMEGNGRGFPNGSFELDPAALPLIDSMVEGDSDMQMMIDESDDLQSELGTDFSRERNIRRFSCHKQQVSYKKSLSRDDDGYVNVSPLKIEKAKTSNVMSDVASSMKDDEKGVKQKEGVPNRDNAKKSKELKEPVKMDGLKKGFEGNASIDSRLEEALRAMRVAEKKMQSKEFVVAQKIALKAQRLYPNVENISQLLMVCHVHCSAAQKLSGDEMDWYGILQLEETADEATIKKQYRKFVLQLHPDRNKLAGAEIAFKLIAEARSILLDKDQRLLHNVRRKYLKSRKPATFVPNHKANWTSNVVPNNSRSNLFGLNAQKQQPRETFWTVCPYCAVRYQFCKDVINKSFRCHSCQKSFLACDLNAPNSKSVFPTQKGSTHKGKAQVCPNFGTGNLNAELVHRARKSEEPKEPVNVDGLKKSSESSANTDSSLEEMSYEEFYKYCDPDFNDFEMERKAECFAVGQVWAAYDIFNAMPRFYAQIRRVSSPKFSVHLTWLEPEPADENESKWHSSGMPFSCGKFKYGESLTTDDCRMFCHIVSCEKGSRMNTFVIYPRKGETWALFKNWDFSWSCDPAAHRQCEYEYVEVLSDYAADVGIHVDVLSKVNGFVSIFCRMEMVGKKTFLVPPGELLRFSHMIPSYKMKGNERGVPIGSFELDPAALPPIKAMTVDGSDLRMRHSVLQHDSSTIPSAPSLEQVEIPDTEFYNFDFDKAKHKFQVGQIWALYCVEDSLPKYYGQIKKIDFRPSFKLHIKWLASVSSSNIIRWSDKDMPVSCGRFKVVDVEAEVYDSVTSFSHPVKAELTGRRNEYDILPRKGEIWALYRNWNPNLHCSDLKNCEYEVVEVLSATVLLINALSLERVDGFTSVFKARVVGGSTLWSIPQADFFKFSHQVPAFRLTEERGGPKRPLSFSAITFPFEKYNENPGIKWPRLLTVLFCVFILMCTILLLLVFLATNFVLVLSDVEKACLDISVIYFSRHYPGLVNSVSHSTKLALSVEQAKVWWLELPHAFGLSGPAPIENVILASCIEDFLDGNNPALPQHEEGTDALLDFRHKDSFEKGFSFDSEEDTAMIDENGVLQLNTGSSGERSHGDFACHDKGIKPRESGDEELDKARKRKEVENSVKSDGMKLRYIDSSLDNNKTSDLEFFTYPDPDFNDFDKDRNAERFVAGQVWAAYDYHNVMPRFYAWINRVSSPGFNVCITWLEPQPNDENEFKWLLADLPFSCGEFKYGDSEQTLNRFMFSHEVSWGKGDGGTFLIHPRKGEIWALFRNWDFSWSSDPAAHGQKNEYEYVEILSDYVTDVGIHVALLSQVNGFVSIFCRMEMVGKKTFLVPPGELLRFSHMIPSYKIEGNERGVPVESFELDPAALPLINSMVEGDSDMPMAMMIDENGNLGNEPKIGFSGEQNIWRFSCLKRQVSCKENLTGDCDYVNVSPLKSEKEKISKDILCNEDGVPNGNGDNASKWKELKEPVKIDDASIDSPLEEALRAREIAEKKIQSKEFMVARKIALEAQQLYPDVENISQLLIVCDVHCSAAQKLSGNEMDWYGILQLGENADEATIKKQYLKFVHQLHHDKNKFAGAKAAFQLITEARRVLLDKNKRLLHNMRRKYSKSEKPSTFRTVCPYCAVWCQYYKEVENRFVRCHSCRKCYIANAGSLERIEIPDPEFYNFDVEKFKDNFKPGQIWAFYCDEDGLPKDYGMIKKIEFWPSFKLHISRLVSGYLFSYIIRWSDKKMPVSCGRFEIEEGDGKAYDSVTNFSHLVKAEPTTRDSKNEYDILPKKGEIWALYRNWNSYIKCIDLANCEYDIVEVVSANVLLINVSVLEPVDGFNSVFKARVQGGGSTLTWSIPQIDFFKFSHQIPAFRLTGERGPQLSYKSEWFVYKKLKTLVLGLRFKSRVRVRDWGLGPGSGSGSEFGVWIRVRDLIGARLPEGSLPETVYSFAGFHTGSGHWDHAKERGTICSPFRCNIIDRKLIEALLKTSSYQVMSYSGDNNGSNLSVSVARKRFVVLVMNVSDPESNACRMLIDENGVLYIEMNTAFSEEKNPKQVSFKENSSGGGYVNLSPSKSEKGVASTVISGVASLKMKKDKKGVKRKRKEGEDGESDKARKRKVLKEIVKSDGLIKSSEIDSSLHETSDLKFLIYPDPDFNNFDKDRKAELFAAGQVWAAYDFYNVMPRFYAHIKSVSSPGFNVHITWLEPVPTDENELKWHVADLPFSCGEFSYGDSEKTTNRFMFSHQVSWEKGSSRGTFLIHPRKGEIWALFKNWDIKWSGDPAAHSKSEYEYVEILSDYAEGVGINVALLNKVNKFVSVFCRVKKKTFRVPPGELLRFSHMIPSYKMESNERGVPDGSFELDPAALPVIKTTARGVNDMQRSRPSETQQDSSAIPLAPRPENLQLPDSEFYNFDADKSKNKFRPGQIWALYSDEDSMPKYYAKIRKIDLFPSFKLHISWLVSDEYVPLSCGRFTIRKGEGPAYDCLNYFSHQVNAELTGRRNEYGIFPRKGEIWALYRNWKPNRNSSDLENCEYDIVEVLSATVLLIKVSVLERVNGFISVYKARLQGGSTLIWRIPQVDFFKFSHQIPAFRLTEERGGKLRGFFELDSGALPAAVLQNQVRLDLCPAFVTVKGSCTDP</sequence>
<evidence type="ECO:0000313" key="3">
    <source>
        <dbReference type="EMBL" id="KAF4393771.1"/>
    </source>
</evidence>